<name>A0A975T411_9ACTN</name>
<evidence type="ECO:0000256" key="7">
    <source>
        <dbReference type="SAM" id="MobiDB-lite"/>
    </source>
</evidence>
<evidence type="ECO:0000256" key="1">
    <source>
        <dbReference type="ARBA" id="ARBA00000971"/>
    </source>
</evidence>
<evidence type="ECO:0000256" key="3">
    <source>
        <dbReference type="ARBA" id="ARBA00023110"/>
    </source>
</evidence>
<keyword evidence="3 5" id="KW-0697">Rotamase</keyword>
<dbReference type="EC" id="5.2.1.8" evidence="6"/>
<dbReference type="KEGG" id="nps:KRR39_08575"/>
<accession>A0A975T411</accession>
<evidence type="ECO:0000256" key="5">
    <source>
        <dbReference type="PROSITE-ProRule" id="PRU00277"/>
    </source>
</evidence>
<dbReference type="PANTHER" id="PTHR43811:SF19">
    <property type="entry name" value="39 KDA FK506-BINDING NUCLEAR PROTEIN"/>
    <property type="match status" value="1"/>
</dbReference>
<gene>
    <name evidence="9" type="ORF">KRR39_08575</name>
</gene>
<feature type="region of interest" description="Disordered" evidence="7">
    <location>
        <begin position="69"/>
        <end position="89"/>
    </location>
</feature>
<evidence type="ECO:0000313" key="9">
    <source>
        <dbReference type="EMBL" id="QWZ10494.1"/>
    </source>
</evidence>
<evidence type="ECO:0000256" key="4">
    <source>
        <dbReference type="ARBA" id="ARBA00023235"/>
    </source>
</evidence>
<dbReference type="AlphaFoldDB" id="A0A975T411"/>
<protein>
    <recommendedName>
        <fullName evidence="6">Peptidyl-prolyl cis-trans isomerase</fullName>
        <ecNumber evidence="6">5.2.1.8</ecNumber>
    </recommendedName>
</protein>
<dbReference type="PROSITE" id="PS50059">
    <property type="entry name" value="FKBP_PPIASE"/>
    <property type="match status" value="1"/>
</dbReference>
<organism evidence="9 10">
    <name type="scientific">Nocardioides panacis</name>
    <dbReference type="NCBI Taxonomy" id="2849501"/>
    <lineage>
        <taxon>Bacteria</taxon>
        <taxon>Bacillati</taxon>
        <taxon>Actinomycetota</taxon>
        <taxon>Actinomycetes</taxon>
        <taxon>Propionibacteriales</taxon>
        <taxon>Nocardioidaceae</taxon>
        <taxon>Nocardioides</taxon>
    </lineage>
</organism>
<sequence>MNEKEFFKVIIDGLVGKPQGSRVAIAATVKDVWGSAGAPQLKLKTTDTVLFVLDVLSVEPTDVLDAPQGKDVAAPAGAPTVQESGNKVTGLDFSKAPKKAPAKLQVIPLVEGDGPKAESGRLVTFNYYGAVWGSKKPFDSSFSRGAPVPFGVGVKGLIPAWDKVIPGLKQGSRVLIIAPPADGYGSRAQSGIPANSTLTFVVDVLGVDS</sequence>
<reference evidence="9" key="1">
    <citation type="submission" date="2021-06" db="EMBL/GenBank/DDBJ databases">
        <title>Complete genome sequence of Nocardioides sp. G188.</title>
        <authorList>
            <person name="Im W.-T."/>
        </authorList>
    </citation>
    <scope>NUCLEOTIDE SEQUENCE</scope>
    <source>
        <strain evidence="9">G188</strain>
    </source>
</reference>
<evidence type="ECO:0000256" key="2">
    <source>
        <dbReference type="ARBA" id="ARBA00006577"/>
    </source>
</evidence>
<evidence type="ECO:0000259" key="8">
    <source>
        <dbReference type="PROSITE" id="PS50059"/>
    </source>
</evidence>
<comment type="similarity">
    <text evidence="2 6">Belongs to the FKBP-type PPIase family.</text>
</comment>
<evidence type="ECO:0000256" key="6">
    <source>
        <dbReference type="RuleBase" id="RU003915"/>
    </source>
</evidence>
<dbReference type="InterPro" id="IPR001179">
    <property type="entry name" value="PPIase_FKBP_dom"/>
</dbReference>
<comment type="catalytic activity">
    <reaction evidence="1 5 6">
        <text>[protein]-peptidylproline (omega=180) = [protein]-peptidylproline (omega=0)</text>
        <dbReference type="Rhea" id="RHEA:16237"/>
        <dbReference type="Rhea" id="RHEA-COMP:10747"/>
        <dbReference type="Rhea" id="RHEA-COMP:10748"/>
        <dbReference type="ChEBI" id="CHEBI:83833"/>
        <dbReference type="ChEBI" id="CHEBI:83834"/>
        <dbReference type="EC" id="5.2.1.8"/>
    </reaction>
</comment>
<dbReference type="Proteomes" id="UP000683575">
    <property type="component" value="Chromosome"/>
</dbReference>
<proteinExistence type="inferred from homology"/>
<evidence type="ECO:0000313" key="10">
    <source>
        <dbReference type="Proteomes" id="UP000683575"/>
    </source>
</evidence>
<keyword evidence="10" id="KW-1185">Reference proteome</keyword>
<dbReference type="EMBL" id="CP077062">
    <property type="protein sequence ID" value="QWZ10494.1"/>
    <property type="molecule type" value="Genomic_DNA"/>
</dbReference>
<dbReference type="PANTHER" id="PTHR43811">
    <property type="entry name" value="FKBP-TYPE PEPTIDYL-PROLYL CIS-TRANS ISOMERASE FKPA"/>
    <property type="match status" value="1"/>
</dbReference>
<dbReference type="Pfam" id="PF00254">
    <property type="entry name" value="FKBP_C"/>
    <property type="match status" value="1"/>
</dbReference>
<keyword evidence="4 5" id="KW-0413">Isomerase</keyword>
<dbReference type="GO" id="GO:0003755">
    <property type="term" value="F:peptidyl-prolyl cis-trans isomerase activity"/>
    <property type="evidence" value="ECO:0007669"/>
    <property type="project" value="UniProtKB-UniRule"/>
</dbReference>
<feature type="domain" description="PPIase FKBP-type" evidence="8">
    <location>
        <begin position="120"/>
        <end position="208"/>
    </location>
</feature>